<evidence type="ECO:0000256" key="3">
    <source>
        <dbReference type="ARBA" id="ARBA00022670"/>
    </source>
</evidence>
<keyword evidence="3 9" id="KW-0645">Protease</keyword>
<comment type="caution">
    <text evidence="10">The sequence shown here is derived from an EMBL/GenBank/DDBJ whole genome shotgun (WGS) entry which is preliminary data.</text>
</comment>
<keyword evidence="1 9" id="KW-1003">Cell membrane</keyword>
<keyword evidence="6 9" id="KW-1133">Transmembrane helix</keyword>
<organism evidence="10 11">
    <name type="scientific">Staphylococcus pragensis</name>
    <dbReference type="NCBI Taxonomy" id="1611836"/>
    <lineage>
        <taxon>Bacteria</taxon>
        <taxon>Bacillati</taxon>
        <taxon>Bacillota</taxon>
        <taxon>Bacilli</taxon>
        <taxon>Bacillales</taxon>
        <taxon>Staphylococcaceae</taxon>
        <taxon>Staphylococcus</taxon>
    </lineage>
</organism>
<keyword evidence="7 9" id="KW-0843">Virulence</keyword>
<accession>A0A4Z1BD40</accession>
<dbReference type="Proteomes" id="UP000297459">
    <property type="component" value="Unassembled WGS sequence"/>
</dbReference>
<comment type="subcellular location">
    <subcellularLocation>
        <location evidence="9">Cell membrane</location>
        <topology evidence="9">Multi-pass membrane protein</topology>
    </subcellularLocation>
</comment>
<keyword evidence="10" id="KW-0808">Transferase</keyword>
<dbReference type="GO" id="GO:0009372">
    <property type="term" value="P:quorum sensing"/>
    <property type="evidence" value="ECO:0007669"/>
    <property type="project" value="UniProtKB-UniRule"/>
</dbReference>
<dbReference type="GO" id="GO:0016301">
    <property type="term" value="F:kinase activity"/>
    <property type="evidence" value="ECO:0007669"/>
    <property type="project" value="UniProtKB-KW"/>
</dbReference>
<gene>
    <name evidence="9" type="primary">agrB</name>
    <name evidence="10" type="ORF">E2558_09095</name>
</gene>
<dbReference type="RefSeq" id="WP_126565906.1">
    <property type="nucleotide sequence ID" value="NZ_BMCY01000004.1"/>
</dbReference>
<dbReference type="SMART" id="SM00793">
    <property type="entry name" value="AgrB"/>
    <property type="match status" value="1"/>
</dbReference>
<feature type="transmembrane region" description="Helical" evidence="9">
    <location>
        <begin position="166"/>
        <end position="183"/>
    </location>
</feature>
<evidence type="ECO:0000256" key="8">
    <source>
        <dbReference type="ARBA" id="ARBA00023136"/>
    </source>
</evidence>
<dbReference type="EC" id="3.4.-.-" evidence="9"/>
<keyword evidence="10" id="KW-0418">Kinase</keyword>
<sequence length="190" mass="21721">MKAIDKQIERFASYLQRKNNLDHIQFLKVRLGLQVVVSNLAKTIVTYGAAIIFHTFLYTLITHVSYFLIRHYAHGAHAKSSLLCHVQNLILFVGLPWLVVYFSINLGIMYTCALIALLLIIYYAPAATKKQPIPSHLIKRKKLLSIFLTILLIIISLIVSEPYKQLILLGVTLESLTLLPFFFPKEDKKL</sequence>
<comment type="similarity">
    <text evidence="9">Belongs to the AgrB family.</text>
</comment>
<keyword evidence="8 9" id="KW-0472">Membrane</keyword>
<feature type="transmembrane region" description="Helical" evidence="9">
    <location>
        <begin position="81"/>
        <end position="100"/>
    </location>
</feature>
<dbReference type="HAMAP" id="MF_00784">
    <property type="entry name" value="AgrB"/>
    <property type="match status" value="1"/>
</dbReference>
<evidence type="ECO:0000256" key="1">
    <source>
        <dbReference type="ARBA" id="ARBA00022475"/>
    </source>
</evidence>
<evidence type="ECO:0000256" key="2">
    <source>
        <dbReference type="ARBA" id="ARBA00022654"/>
    </source>
</evidence>
<evidence type="ECO:0000256" key="4">
    <source>
        <dbReference type="ARBA" id="ARBA00022692"/>
    </source>
</evidence>
<comment type="function">
    <text evidence="9">Essential for the production of a quorum sensing system signal molecule, the autoinducing peptide (AIP). This quorum sensing system is responsible for the regulation of the expression of virulence factor genes. Involved in the proteolytic processing of AgrD, the precursor of AIP.</text>
</comment>
<dbReference type="GO" id="GO:0005886">
    <property type="term" value="C:plasma membrane"/>
    <property type="evidence" value="ECO:0007669"/>
    <property type="project" value="UniProtKB-SubCell"/>
</dbReference>
<keyword evidence="4 9" id="KW-0812">Transmembrane</keyword>
<name>A0A4Z1BD40_9STAP</name>
<evidence type="ECO:0000256" key="6">
    <source>
        <dbReference type="ARBA" id="ARBA00022989"/>
    </source>
</evidence>
<keyword evidence="11" id="KW-1185">Reference proteome</keyword>
<dbReference type="InterPro" id="IPR006741">
    <property type="entry name" value="AgrB"/>
</dbReference>
<evidence type="ECO:0000256" key="9">
    <source>
        <dbReference type="HAMAP-Rule" id="MF_00784"/>
    </source>
</evidence>
<evidence type="ECO:0000256" key="5">
    <source>
        <dbReference type="ARBA" id="ARBA00022801"/>
    </source>
</evidence>
<dbReference type="EMBL" id="SRPJ01000004">
    <property type="protein sequence ID" value="TGN26564.1"/>
    <property type="molecule type" value="Genomic_DNA"/>
</dbReference>
<evidence type="ECO:0000313" key="10">
    <source>
        <dbReference type="EMBL" id="TGN26564.1"/>
    </source>
</evidence>
<feature type="transmembrane region" description="Helical" evidence="9">
    <location>
        <begin position="44"/>
        <end position="69"/>
    </location>
</feature>
<dbReference type="GO" id="GO:0008233">
    <property type="term" value="F:peptidase activity"/>
    <property type="evidence" value="ECO:0007669"/>
    <property type="project" value="UniProtKB-UniRule"/>
</dbReference>
<proteinExistence type="inferred from homology"/>
<keyword evidence="5 9" id="KW-0378">Hydrolase</keyword>
<dbReference type="GO" id="GO:0006508">
    <property type="term" value="P:proteolysis"/>
    <property type="evidence" value="ECO:0007669"/>
    <property type="project" value="UniProtKB-KW"/>
</dbReference>
<reference evidence="10 11" key="1">
    <citation type="submission" date="2019-04" db="EMBL/GenBank/DDBJ databases">
        <title>Genomic characterization of Staphylococcus petrasii strains.</title>
        <authorList>
            <person name="Vrbovska V."/>
            <person name="Kovarovic V."/>
            <person name="Maslanova I."/>
            <person name="Indrakova A."/>
            <person name="Petras P."/>
            <person name="Sedo O."/>
            <person name="Svec P."/>
            <person name="Fisarova L."/>
            <person name="Sedlacek I."/>
            <person name="Doskar J."/>
            <person name="Pantucek R."/>
        </authorList>
    </citation>
    <scope>NUCLEOTIDE SEQUENCE [LARGE SCALE GENOMIC DNA]</scope>
    <source>
        <strain evidence="10 11">CCM 8529</strain>
    </source>
</reference>
<evidence type="ECO:0000256" key="7">
    <source>
        <dbReference type="ARBA" id="ARBA00023026"/>
    </source>
</evidence>
<keyword evidence="2 9" id="KW-0673">Quorum sensing</keyword>
<dbReference type="Pfam" id="PF04647">
    <property type="entry name" value="AgrB"/>
    <property type="match status" value="1"/>
</dbReference>
<evidence type="ECO:0000313" key="11">
    <source>
        <dbReference type="Proteomes" id="UP000297459"/>
    </source>
</evidence>
<protein>
    <recommendedName>
        <fullName evidence="9">Accessory gene regulator protein B</fullName>
        <ecNumber evidence="9">3.4.-.-</ecNumber>
    </recommendedName>
</protein>
<feature type="transmembrane region" description="Helical" evidence="9">
    <location>
        <begin position="143"/>
        <end position="160"/>
    </location>
</feature>
<dbReference type="AlphaFoldDB" id="A0A4Z1BD40"/>